<evidence type="ECO:0000256" key="5">
    <source>
        <dbReference type="ARBA" id="ARBA00023157"/>
    </source>
</evidence>
<evidence type="ECO:0000313" key="8">
    <source>
        <dbReference type="Proteomes" id="UP001168552"/>
    </source>
</evidence>
<dbReference type="CDD" id="cd11010">
    <property type="entry name" value="S1-P1_nuclease"/>
    <property type="match status" value="1"/>
</dbReference>
<keyword evidence="6" id="KW-0325">Glycoprotein</keyword>
<keyword evidence="5" id="KW-1015">Disulfide bond</keyword>
<evidence type="ECO:0000313" key="7">
    <source>
        <dbReference type="EMBL" id="MDN4164569.1"/>
    </source>
</evidence>
<keyword evidence="3" id="KW-0255">Endonuclease</keyword>
<evidence type="ECO:0000256" key="4">
    <source>
        <dbReference type="ARBA" id="ARBA00022801"/>
    </source>
</evidence>
<keyword evidence="8" id="KW-1185">Reference proteome</keyword>
<evidence type="ECO:0000256" key="6">
    <source>
        <dbReference type="ARBA" id="ARBA00023180"/>
    </source>
</evidence>
<accession>A0ABT8F2I4</accession>
<dbReference type="RefSeq" id="WP_320003097.1">
    <property type="nucleotide sequence ID" value="NZ_JAUHJS010000002.1"/>
</dbReference>
<keyword evidence="2" id="KW-0479">Metal-binding</keyword>
<reference evidence="7" key="1">
    <citation type="submission" date="2023-06" db="EMBL/GenBank/DDBJ databases">
        <title>Cytophagales bacterium Strain LB-30, isolated from soil.</title>
        <authorList>
            <person name="Liu B."/>
        </authorList>
    </citation>
    <scope>NUCLEOTIDE SEQUENCE</scope>
    <source>
        <strain evidence="7">LB-30</strain>
    </source>
</reference>
<dbReference type="SUPFAM" id="SSF48537">
    <property type="entry name" value="Phospholipase C/P1 nuclease"/>
    <property type="match status" value="1"/>
</dbReference>
<evidence type="ECO:0000256" key="3">
    <source>
        <dbReference type="ARBA" id="ARBA00022759"/>
    </source>
</evidence>
<evidence type="ECO:0000256" key="1">
    <source>
        <dbReference type="ARBA" id="ARBA00022722"/>
    </source>
</evidence>
<dbReference type="InterPro" id="IPR003154">
    <property type="entry name" value="S1/P1nuclease"/>
</dbReference>
<protein>
    <submittedName>
        <fullName evidence="7">S1/P1 nuclease</fullName>
    </submittedName>
</protein>
<gene>
    <name evidence="7" type="ORF">QWY31_03595</name>
</gene>
<comment type="caution">
    <text evidence="7">The sequence shown here is derived from an EMBL/GenBank/DDBJ whole genome shotgun (WGS) entry which is preliminary data.</text>
</comment>
<dbReference type="EMBL" id="JAUHJS010000002">
    <property type="protein sequence ID" value="MDN4164569.1"/>
    <property type="molecule type" value="Genomic_DNA"/>
</dbReference>
<dbReference type="Gene3D" id="1.10.575.10">
    <property type="entry name" value="P1 Nuclease"/>
    <property type="match status" value="1"/>
</dbReference>
<dbReference type="PANTHER" id="PTHR33146">
    <property type="entry name" value="ENDONUCLEASE 4"/>
    <property type="match status" value="1"/>
</dbReference>
<dbReference type="Proteomes" id="UP001168552">
    <property type="component" value="Unassembled WGS sequence"/>
</dbReference>
<keyword evidence="1" id="KW-0540">Nuclease</keyword>
<dbReference type="PANTHER" id="PTHR33146:SF26">
    <property type="entry name" value="ENDONUCLEASE 4"/>
    <property type="match status" value="1"/>
</dbReference>
<dbReference type="InterPro" id="IPR008947">
    <property type="entry name" value="PLipase_C/P1_nuclease_dom_sf"/>
</dbReference>
<keyword evidence="4" id="KW-0378">Hydrolase</keyword>
<name>A0ABT8F2I4_9BACT</name>
<evidence type="ECO:0000256" key="2">
    <source>
        <dbReference type="ARBA" id="ARBA00022723"/>
    </source>
</evidence>
<sequence>MRLLVITLFFFSFAFESLGWGKTGHRTVGQIAELHLTEKAKQKLNLLLNAESLAMVSNWMDEIKSDSTYDHTHDWHWVTIPDGESYANCAKNPHGDIIMTIERLISELKKGGLSKSQEAEHVKMLVHLVGDIHQPLHVGGKDDQGGNKVMVQWFGEKSNLHRVWDSNMIDGQLLSYTEWTQWLMPLDSLQVKKWQQSTVLDWAEESRSYLPLAYTLPENMRLGHEYSYTAVPVIRMRLSQAGVRLAAILNEIYG</sequence>
<dbReference type="Pfam" id="PF02265">
    <property type="entry name" value="S1-P1_nuclease"/>
    <property type="match status" value="1"/>
</dbReference>
<organism evidence="7 8">
    <name type="scientific">Shiella aurantiaca</name>
    <dbReference type="NCBI Taxonomy" id="3058365"/>
    <lineage>
        <taxon>Bacteria</taxon>
        <taxon>Pseudomonadati</taxon>
        <taxon>Bacteroidota</taxon>
        <taxon>Cytophagia</taxon>
        <taxon>Cytophagales</taxon>
        <taxon>Shiellaceae</taxon>
        <taxon>Shiella</taxon>
    </lineage>
</organism>
<proteinExistence type="predicted"/>